<protein>
    <submittedName>
        <fullName evidence="1">Uncharacterized protein</fullName>
    </submittedName>
</protein>
<dbReference type="Proteomes" id="UP001066276">
    <property type="component" value="Chromosome 7"/>
</dbReference>
<sequence length="152" mass="16830">MPGLPVSGSDQGLEVGSVPSPVRLRAVLGMLLFPLPLSGLREVIETAVWARLGTYCRDGPDVRAPGGVVLMRPCRRRVEQRAQFEDTAVWRPHPVEAVQHLQHQLGTGGRCRDLAVSHKGIWTWWEMEPGRAAGPKMFPKHETSDEVHMGLI</sequence>
<reference evidence="1" key="1">
    <citation type="journal article" date="2022" name="bioRxiv">
        <title>Sequencing and chromosome-scale assembly of the giantPleurodeles waltlgenome.</title>
        <authorList>
            <person name="Brown T."/>
            <person name="Elewa A."/>
            <person name="Iarovenko S."/>
            <person name="Subramanian E."/>
            <person name="Araus A.J."/>
            <person name="Petzold A."/>
            <person name="Susuki M."/>
            <person name="Suzuki K.-i.T."/>
            <person name="Hayashi T."/>
            <person name="Toyoda A."/>
            <person name="Oliveira C."/>
            <person name="Osipova E."/>
            <person name="Leigh N.D."/>
            <person name="Simon A."/>
            <person name="Yun M.H."/>
        </authorList>
    </citation>
    <scope>NUCLEOTIDE SEQUENCE</scope>
    <source>
        <strain evidence="1">20211129_DDA</strain>
        <tissue evidence="1">Liver</tissue>
    </source>
</reference>
<comment type="caution">
    <text evidence="1">The sequence shown here is derived from an EMBL/GenBank/DDBJ whole genome shotgun (WGS) entry which is preliminary data.</text>
</comment>
<evidence type="ECO:0000313" key="1">
    <source>
        <dbReference type="EMBL" id="KAJ1125412.1"/>
    </source>
</evidence>
<gene>
    <name evidence="1" type="ORF">NDU88_003844</name>
</gene>
<dbReference type="AlphaFoldDB" id="A0AAV7PAR2"/>
<proteinExistence type="predicted"/>
<evidence type="ECO:0000313" key="2">
    <source>
        <dbReference type="Proteomes" id="UP001066276"/>
    </source>
</evidence>
<dbReference type="EMBL" id="JANPWB010000011">
    <property type="protein sequence ID" value="KAJ1125412.1"/>
    <property type="molecule type" value="Genomic_DNA"/>
</dbReference>
<keyword evidence="2" id="KW-1185">Reference proteome</keyword>
<name>A0AAV7PAR2_PLEWA</name>
<accession>A0AAV7PAR2</accession>
<organism evidence="1 2">
    <name type="scientific">Pleurodeles waltl</name>
    <name type="common">Iberian ribbed newt</name>
    <dbReference type="NCBI Taxonomy" id="8319"/>
    <lineage>
        <taxon>Eukaryota</taxon>
        <taxon>Metazoa</taxon>
        <taxon>Chordata</taxon>
        <taxon>Craniata</taxon>
        <taxon>Vertebrata</taxon>
        <taxon>Euteleostomi</taxon>
        <taxon>Amphibia</taxon>
        <taxon>Batrachia</taxon>
        <taxon>Caudata</taxon>
        <taxon>Salamandroidea</taxon>
        <taxon>Salamandridae</taxon>
        <taxon>Pleurodelinae</taxon>
        <taxon>Pleurodeles</taxon>
    </lineage>
</organism>